<evidence type="ECO:0000256" key="1">
    <source>
        <dbReference type="SAM" id="MobiDB-lite"/>
    </source>
</evidence>
<reference evidence="2" key="1">
    <citation type="submission" date="2021-03" db="UniProtKB">
        <authorList>
            <consortium name="EnsemblPlants"/>
        </authorList>
    </citation>
    <scope>IDENTIFICATION</scope>
</reference>
<sequence>MSRFREPIHHHPDGIKQTRGSRRHGEITEDQEIPNRTNKHKWFITFLLEDHNLPLAINL</sequence>
<evidence type="ECO:0000313" key="2">
    <source>
        <dbReference type="EnsemblPlants" id="cds.evm.model.ctgX157.1"/>
    </source>
</evidence>
<keyword evidence="3" id="KW-1185">Reference proteome</keyword>
<dbReference type="AlphaFoldDB" id="A0A803QRR0"/>
<proteinExistence type="predicted"/>
<accession>A0A803QRR0</accession>
<evidence type="ECO:0000313" key="3">
    <source>
        <dbReference type="Proteomes" id="UP000596661"/>
    </source>
</evidence>
<name>A0A803QRR0_CANSA</name>
<dbReference type="Gramene" id="evm.model.ctgX157.1">
    <property type="protein sequence ID" value="cds.evm.model.ctgX157.1"/>
    <property type="gene ID" value="evm.TU.ctgX157.1"/>
</dbReference>
<feature type="compositionally biased region" description="Basic and acidic residues" evidence="1">
    <location>
        <begin position="1"/>
        <end position="16"/>
    </location>
</feature>
<feature type="region of interest" description="Disordered" evidence="1">
    <location>
        <begin position="1"/>
        <end position="33"/>
    </location>
</feature>
<organism evidence="2 3">
    <name type="scientific">Cannabis sativa</name>
    <name type="common">Hemp</name>
    <name type="synonym">Marijuana</name>
    <dbReference type="NCBI Taxonomy" id="3483"/>
    <lineage>
        <taxon>Eukaryota</taxon>
        <taxon>Viridiplantae</taxon>
        <taxon>Streptophyta</taxon>
        <taxon>Embryophyta</taxon>
        <taxon>Tracheophyta</taxon>
        <taxon>Spermatophyta</taxon>
        <taxon>Magnoliopsida</taxon>
        <taxon>eudicotyledons</taxon>
        <taxon>Gunneridae</taxon>
        <taxon>Pentapetalae</taxon>
        <taxon>rosids</taxon>
        <taxon>fabids</taxon>
        <taxon>Rosales</taxon>
        <taxon>Cannabaceae</taxon>
        <taxon>Cannabis</taxon>
    </lineage>
</organism>
<dbReference type="Proteomes" id="UP000596661">
    <property type="component" value="Unassembled WGS sequence"/>
</dbReference>
<dbReference type="EnsemblPlants" id="evm.model.ctgX157.1">
    <property type="protein sequence ID" value="cds.evm.model.ctgX157.1"/>
    <property type="gene ID" value="evm.TU.ctgX157.1"/>
</dbReference>
<protein>
    <submittedName>
        <fullName evidence="2">Uncharacterized protein</fullName>
    </submittedName>
</protein>